<comment type="caution">
    <text evidence="1">The sequence shown here is derived from an EMBL/GenBank/DDBJ whole genome shotgun (WGS) entry which is preliminary data.</text>
</comment>
<dbReference type="EMBL" id="QXFL01000004">
    <property type="protein sequence ID" value="RIV85956.1"/>
    <property type="molecule type" value="Genomic_DNA"/>
</dbReference>
<reference evidence="1 2" key="1">
    <citation type="submission" date="2018-08" db="EMBL/GenBank/DDBJ databases">
        <title>Erythrobacter zhengii sp.nov., a bacterium isolated from deep-sea sediment.</title>
        <authorList>
            <person name="Fang C."/>
            <person name="Wu Y.-H."/>
            <person name="Sun C."/>
            <person name="Wang H."/>
            <person name="Cheng H."/>
            <person name="Meng F.-X."/>
            <person name="Wang C.-S."/>
            <person name="Xu X.-W."/>
        </authorList>
    </citation>
    <scope>NUCLEOTIDE SEQUENCE [LARGE SCALE GENOMIC DNA]</scope>
    <source>
        <strain evidence="1 2">V18</strain>
    </source>
</reference>
<proteinExistence type="predicted"/>
<gene>
    <name evidence="1" type="ORF">D2V07_11700</name>
</gene>
<evidence type="ECO:0000313" key="1">
    <source>
        <dbReference type="EMBL" id="RIV85956.1"/>
    </source>
</evidence>
<dbReference type="AlphaFoldDB" id="A0A418NSD6"/>
<organism evidence="1 2">
    <name type="scientific">Aurantiacibacter zhengii</name>
    <dbReference type="NCBI Taxonomy" id="2307003"/>
    <lineage>
        <taxon>Bacteria</taxon>
        <taxon>Pseudomonadati</taxon>
        <taxon>Pseudomonadota</taxon>
        <taxon>Alphaproteobacteria</taxon>
        <taxon>Sphingomonadales</taxon>
        <taxon>Erythrobacteraceae</taxon>
        <taxon>Aurantiacibacter</taxon>
    </lineage>
</organism>
<name>A0A418NSD6_9SPHN</name>
<evidence type="ECO:0000313" key="2">
    <source>
        <dbReference type="Proteomes" id="UP000286576"/>
    </source>
</evidence>
<protein>
    <submittedName>
        <fullName evidence="1">Uncharacterized protein</fullName>
    </submittedName>
</protein>
<keyword evidence="2" id="KW-1185">Reference proteome</keyword>
<accession>A0A418NSD6</accession>
<dbReference type="Proteomes" id="UP000286576">
    <property type="component" value="Unassembled WGS sequence"/>
</dbReference>
<sequence length="82" mass="9515">MVHNFASVILMHTDRMSDLVLKENERLIAVKNHEIRNADAPSRLNLRTNFRNFLAKQFGYCKLVGTGHFDQKLLPFVSIEFP</sequence>